<dbReference type="Pfam" id="PF06962">
    <property type="entry name" value="rRNA_methylase"/>
    <property type="match status" value="1"/>
</dbReference>
<dbReference type="CDD" id="cd02440">
    <property type="entry name" value="AdoMet_MTases"/>
    <property type="match status" value="1"/>
</dbReference>
<evidence type="ECO:0000313" key="2">
    <source>
        <dbReference type="Proteomes" id="UP000661649"/>
    </source>
</evidence>
<evidence type="ECO:0000313" key="1">
    <source>
        <dbReference type="EMBL" id="MBC8629738.1"/>
    </source>
</evidence>
<dbReference type="Proteomes" id="UP000661649">
    <property type="component" value="Unassembled WGS sequence"/>
</dbReference>
<reference evidence="1 2" key="1">
    <citation type="submission" date="2020-08" db="EMBL/GenBank/DDBJ databases">
        <title>Genome public.</title>
        <authorList>
            <person name="Liu C."/>
            <person name="Sun Q."/>
        </authorList>
    </citation>
    <scope>NUCLEOTIDE SEQUENCE [LARGE SCALE GENOMIC DNA]</scope>
    <source>
        <strain evidence="1 2">3_YM_SP_D4_24.mj</strain>
    </source>
</reference>
<dbReference type="RefSeq" id="WP_117457538.1">
    <property type="nucleotide sequence ID" value="NZ_JACRTP010000007.1"/>
</dbReference>
<organism evidence="1 2">
    <name type="scientific">Blautia stercoris</name>
    <dbReference type="NCBI Taxonomy" id="871664"/>
    <lineage>
        <taxon>Bacteria</taxon>
        <taxon>Bacillati</taxon>
        <taxon>Bacillota</taxon>
        <taxon>Clostridia</taxon>
        <taxon>Lachnospirales</taxon>
        <taxon>Lachnospiraceae</taxon>
        <taxon>Blautia</taxon>
    </lineage>
</organism>
<keyword evidence="2" id="KW-1185">Reference proteome</keyword>
<keyword evidence="1" id="KW-0489">Methyltransferase</keyword>
<dbReference type="PANTHER" id="PTHR35276:SF1">
    <property type="entry name" value="TRNA (MNM(5)S(2)U34)-METHYLTRANSFERASE, CHLOROPLASTIC"/>
    <property type="match status" value="1"/>
</dbReference>
<dbReference type="GO" id="GO:0032259">
    <property type="term" value="P:methylation"/>
    <property type="evidence" value="ECO:0007669"/>
    <property type="project" value="UniProtKB-KW"/>
</dbReference>
<comment type="caution">
    <text evidence="1">The sequence shown here is derived from an EMBL/GenBank/DDBJ whole genome shotgun (WGS) entry which is preliminary data.</text>
</comment>
<accession>A0ABR7PE84</accession>
<gene>
    <name evidence="1" type="ORF">H8712_14175</name>
</gene>
<dbReference type="InterPro" id="IPR010719">
    <property type="entry name" value="MnmM_MeTrfase"/>
</dbReference>
<dbReference type="InterPro" id="IPR029063">
    <property type="entry name" value="SAM-dependent_MTases_sf"/>
</dbReference>
<dbReference type="GO" id="GO:0008168">
    <property type="term" value="F:methyltransferase activity"/>
    <property type="evidence" value="ECO:0007669"/>
    <property type="project" value="UniProtKB-KW"/>
</dbReference>
<keyword evidence="1" id="KW-0808">Transferase</keyword>
<sequence length="187" mass="20736">MKSFQITEWCHELFLMQAVTGGTYIDATMGNGHDTLFLCELAGKEGQVLAFDIQKQALESTRALLKSEGMEQKARLILDSHENMAKYADEASVDGICFNFGYLPGSDHSLATKPESSKNAVIEGLRLLKKGGVMSLCIYSGGETGFEERDTLLAYLKSLDEKKYLVIVSAYYNRKNNPPIPVLIIKK</sequence>
<proteinExistence type="predicted"/>
<dbReference type="PANTHER" id="PTHR35276">
    <property type="entry name" value="S-ADENOSYL-L-METHIONINE-DEPENDENT METHYLTRANSFERASES SUPERFAMILY PROTEIN"/>
    <property type="match status" value="1"/>
</dbReference>
<protein>
    <submittedName>
        <fullName evidence="1">Class I SAM-dependent methyltransferase</fullName>
    </submittedName>
</protein>
<dbReference type="EMBL" id="JACRTP010000007">
    <property type="protein sequence ID" value="MBC8629738.1"/>
    <property type="molecule type" value="Genomic_DNA"/>
</dbReference>
<dbReference type="SUPFAM" id="SSF53335">
    <property type="entry name" value="S-adenosyl-L-methionine-dependent methyltransferases"/>
    <property type="match status" value="1"/>
</dbReference>
<name>A0ABR7PE84_9FIRM</name>
<dbReference type="Gene3D" id="3.40.50.150">
    <property type="entry name" value="Vaccinia Virus protein VP39"/>
    <property type="match status" value="1"/>
</dbReference>